<dbReference type="InterPro" id="IPR004839">
    <property type="entry name" value="Aminotransferase_I/II_large"/>
</dbReference>
<dbReference type="Pfam" id="PF00155">
    <property type="entry name" value="Aminotran_1_2"/>
    <property type="match status" value="1"/>
</dbReference>
<feature type="domain" description="Aminotransferase class I/classII large" evidence="1">
    <location>
        <begin position="63"/>
        <end position="349"/>
    </location>
</feature>
<dbReference type="SUPFAM" id="SSF53383">
    <property type="entry name" value="PLP-dependent transferases"/>
    <property type="match status" value="1"/>
</dbReference>
<accession>A0A084SW93</accession>
<keyword evidence="2" id="KW-0032">Aminotransferase</keyword>
<dbReference type="GO" id="GO:0008483">
    <property type="term" value="F:transaminase activity"/>
    <property type="evidence" value="ECO:0007669"/>
    <property type="project" value="UniProtKB-KW"/>
</dbReference>
<dbReference type="PANTHER" id="PTHR43510:SF1">
    <property type="entry name" value="AMINOTRANSFERASE FUNCTION, HYPOTHETICAL (EUROFUNG)"/>
    <property type="match status" value="1"/>
</dbReference>
<dbReference type="InterPro" id="IPR015424">
    <property type="entry name" value="PyrdxlP-dep_Trfase"/>
</dbReference>
<proteinExistence type="predicted"/>
<dbReference type="EMBL" id="JPMI01000080">
    <property type="protein sequence ID" value="KFA92728.1"/>
    <property type="molecule type" value="Genomic_DNA"/>
</dbReference>
<reference evidence="2 3" key="1">
    <citation type="submission" date="2014-07" db="EMBL/GenBank/DDBJ databases">
        <title>Draft Genome Sequence of Gephyronic Acid Producer, Cystobacter violaceus Strain Cb vi76.</title>
        <authorList>
            <person name="Stevens D.C."/>
            <person name="Young J."/>
            <person name="Carmichael R."/>
            <person name="Tan J."/>
            <person name="Taylor R.E."/>
        </authorList>
    </citation>
    <scope>NUCLEOTIDE SEQUENCE [LARGE SCALE GENOMIC DNA]</scope>
    <source>
        <strain evidence="2 3">Cb vi76</strain>
    </source>
</reference>
<keyword evidence="2" id="KW-0808">Transferase</keyword>
<gene>
    <name evidence="2" type="ORF">Q664_14120</name>
</gene>
<evidence type="ECO:0000259" key="1">
    <source>
        <dbReference type="Pfam" id="PF00155"/>
    </source>
</evidence>
<evidence type="ECO:0000313" key="3">
    <source>
        <dbReference type="Proteomes" id="UP000028547"/>
    </source>
</evidence>
<dbReference type="AlphaFoldDB" id="A0A084SW93"/>
<comment type="caution">
    <text evidence="2">The sequence shown here is derived from an EMBL/GenBank/DDBJ whole genome shotgun (WGS) entry which is preliminary data.</text>
</comment>
<dbReference type="Gene3D" id="3.90.1150.10">
    <property type="entry name" value="Aspartate Aminotransferase, domain 1"/>
    <property type="match status" value="1"/>
</dbReference>
<evidence type="ECO:0000313" key="2">
    <source>
        <dbReference type="EMBL" id="KFA92728.1"/>
    </source>
</evidence>
<name>A0A084SW93_9BACT</name>
<dbReference type="PANTHER" id="PTHR43510">
    <property type="entry name" value="AMINOTRANSFERASE FUNCTION, HYPOTHETICAL (EUROFUNG)"/>
    <property type="match status" value="1"/>
</dbReference>
<dbReference type="InterPro" id="IPR015422">
    <property type="entry name" value="PyrdxlP-dep_Trfase_small"/>
</dbReference>
<dbReference type="GO" id="GO:0030170">
    <property type="term" value="F:pyridoxal phosphate binding"/>
    <property type="evidence" value="ECO:0007669"/>
    <property type="project" value="InterPro"/>
</dbReference>
<dbReference type="InterPro" id="IPR015421">
    <property type="entry name" value="PyrdxlP-dep_Trfase_major"/>
</dbReference>
<dbReference type="Gene3D" id="3.40.640.10">
    <property type="entry name" value="Type I PLP-dependent aspartate aminotransferase-like (Major domain)"/>
    <property type="match status" value="1"/>
</dbReference>
<dbReference type="RefSeq" id="WP_043394479.1">
    <property type="nucleotide sequence ID" value="NZ_JPMI01000080.1"/>
</dbReference>
<protein>
    <submittedName>
        <fullName evidence="2">Aminotransferase class I</fullName>
    </submittedName>
</protein>
<dbReference type="Proteomes" id="UP000028547">
    <property type="component" value="Unassembled WGS sequence"/>
</dbReference>
<dbReference type="CDD" id="cd00609">
    <property type="entry name" value="AAT_like"/>
    <property type="match status" value="1"/>
</dbReference>
<sequence length="388" mass="42807">MELLRSFFMEDYLEGSRFTARYNLGESGGRPRTVGELLTGSGVGPQQAMDTFLSTLLRDSPNWGRADLRELVAAMHPGATRDNVLITTGTSEALFLLFRQLRPRKVALAWPAFQLLYELPMQQGAEIVRLPVRWDSRGVPSVDTGEWLARLESERPDVVVINNPHNPSGLVLSPESLERVSRWVEKSGATLVGDEHYRFLSSESETLGATVYRPGMRSFVTGSFIKCLGCPGLRIGWCVGDTAMLARMQNEKNYTTHTVNPVAEWISHEVLKELRSPALTEAREDWRRNRRTLAAFLERSQGVYGVAPAGGLVTSIGVRGVASTREFEAKLQALGAAGVFVLPLSAMEYGEPSGSHPLERGHGFRLGLGIAPELFPEALETLERVTRG</sequence>
<organism evidence="2 3">
    <name type="scientific">Archangium violaceum Cb vi76</name>
    <dbReference type="NCBI Taxonomy" id="1406225"/>
    <lineage>
        <taxon>Bacteria</taxon>
        <taxon>Pseudomonadati</taxon>
        <taxon>Myxococcota</taxon>
        <taxon>Myxococcia</taxon>
        <taxon>Myxococcales</taxon>
        <taxon>Cystobacterineae</taxon>
        <taxon>Archangiaceae</taxon>
        <taxon>Archangium</taxon>
    </lineage>
</organism>